<dbReference type="Proteomes" id="UP000681722">
    <property type="component" value="Unassembled WGS sequence"/>
</dbReference>
<dbReference type="EMBL" id="CAJOBC010047013">
    <property type="protein sequence ID" value="CAF4164508.1"/>
    <property type="molecule type" value="Genomic_DNA"/>
</dbReference>
<protein>
    <submittedName>
        <fullName evidence="2">Uncharacterized protein</fullName>
    </submittedName>
</protein>
<sequence length="44" mass="4993">SRKPVTHIEQEPVSSDTTDEVKDEHETIIDKLRQKASDTAQKSD</sequence>
<accession>A0A8S2REX9</accession>
<feature type="region of interest" description="Disordered" evidence="1">
    <location>
        <begin position="1"/>
        <end position="25"/>
    </location>
</feature>
<feature type="non-terminal residue" evidence="2">
    <location>
        <position position="1"/>
    </location>
</feature>
<comment type="caution">
    <text evidence="2">The sequence shown here is derived from an EMBL/GenBank/DDBJ whole genome shotgun (WGS) entry which is preliminary data.</text>
</comment>
<evidence type="ECO:0000313" key="2">
    <source>
        <dbReference type="EMBL" id="CAF4164508.1"/>
    </source>
</evidence>
<dbReference type="AlphaFoldDB" id="A0A8S2REX9"/>
<name>A0A8S2REX9_9BILA</name>
<organism evidence="2 3">
    <name type="scientific">Didymodactylos carnosus</name>
    <dbReference type="NCBI Taxonomy" id="1234261"/>
    <lineage>
        <taxon>Eukaryota</taxon>
        <taxon>Metazoa</taxon>
        <taxon>Spiralia</taxon>
        <taxon>Gnathifera</taxon>
        <taxon>Rotifera</taxon>
        <taxon>Eurotatoria</taxon>
        <taxon>Bdelloidea</taxon>
        <taxon>Philodinida</taxon>
        <taxon>Philodinidae</taxon>
        <taxon>Didymodactylos</taxon>
    </lineage>
</organism>
<evidence type="ECO:0000256" key="1">
    <source>
        <dbReference type="SAM" id="MobiDB-lite"/>
    </source>
</evidence>
<proteinExistence type="predicted"/>
<gene>
    <name evidence="2" type="ORF">SRO942_LOCUS29991</name>
</gene>
<reference evidence="2" key="1">
    <citation type="submission" date="2021-02" db="EMBL/GenBank/DDBJ databases">
        <authorList>
            <person name="Nowell W R."/>
        </authorList>
    </citation>
    <scope>NUCLEOTIDE SEQUENCE</scope>
</reference>
<feature type="compositionally biased region" description="Basic and acidic residues" evidence="1">
    <location>
        <begin position="1"/>
        <end position="10"/>
    </location>
</feature>
<evidence type="ECO:0000313" key="3">
    <source>
        <dbReference type="Proteomes" id="UP000681722"/>
    </source>
</evidence>